<dbReference type="Proteomes" id="UP000070319">
    <property type="component" value="Unassembled WGS sequence"/>
</dbReference>
<dbReference type="SUPFAM" id="SSF51735">
    <property type="entry name" value="NAD(P)-binding Rossmann-fold domains"/>
    <property type="match status" value="1"/>
</dbReference>
<dbReference type="InterPro" id="IPR036291">
    <property type="entry name" value="NAD(P)-bd_dom_sf"/>
</dbReference>
<dbReference type="FunFam" id="3.40.50.720:FF:000084">
    <property type="entry name" value="Short-chain dehydrogenase reductase"/>
    <property type="match status" value="1"/>
</dbReference>
<dbReference type="InterPro" id="IPR002347">
    <property type="entry name" value="SDR_fam"/>
</dbReference>
<dbReference type="GO" id="GO:0048038">
    <property type="term" value="F:quinone binding"/>
    <property type="evidence" value="ECO:0007669"/>
    <property type="project" value="TreeGrafter"/>
</dbReference>
<gene>
    <name evidence="3" type="ORF">HMPREF2531_00846</name>
</gene>
<evidence type="ECO:0000256" key="2">
    <source>
        <dbReference type="ARBA" id="ARBA00023002"/>
    </source>
</evidence>
<dbReference type="GO" id="GO:0006633">
    <property type="term" value="P:fatty acid biosynthetic process"/>
    <property type="evidence" value="ECO:0007669"/>
    <property type="project" value="TreeGrafter"/>
</dbReference>
<proteinExistence type="inferred from homology"/>
<dbReference type="InterPro" id="IPR020904">
    <property type="entry name" value="Sc_DH/Rdtase_CS"/>
</dbReference>
<sequence length="283" mass="30878">MGIKSLLRRLKRHFVIRVKEVSLPYEIKLIKEDRFRGQVAIVTGGSGVIGRAICYRLAAEGALVYVCGTNHERVSSVVNEINEAGFQARPLVSNILEEDSVGSAFRQVMNLSSKIDLLVCCAGGGAREKSCGFIEQDMDVIDSVLNLNLRGGILCTKEACKYMVSRERGKIIIISSTVGLQGMPAYSEYAAAKAGLMAFVKSIAMELGGKGIRINCVTPGIVQRGTIDERQMEQIKKTNWVNDYGKPEDISNMVAFLNSDEAMFITGQNFVVDGGRSLGLKNN</sequence>
<dbReference type="EMBL" id="LTDF01000045">
    <property type="protein sequence ID" value="KXT54313.1"/>
    <property type="molecule type" value="Genomic_DNA"/>
</dbReference>
<name>A0A139LSH2_9BACE</name>
<dbReference type="PRINTS" id="PR00080">
    <property type="entry name" value="SDRFAMILY"/>
</dbReference>
<keyword evidence="2" id="KW-0560">Oxidoreductase</keyword>
<dbReference type="PANTHER" id="PTHR42760:SF133">
    <property type="entry name" value="3-OXOACYL-[ACYL-CARRIER-PROTEIN] REDUCTASE"/>
    <property type="match status" value="1"/>
</dbReference>
<evidence type="ECO:0000313" key="3">
    <source>
        <dbReference type="EMBL" id="KXT54313.1"/>
    </source>
</evidence>
<dbReference type="PATRIC" id="fig|329854.7.peg.851"/>
<dbReference type="Pfam" id="PF13561">
    <property type="entry name" value="adh_short_C2"/>
    <property type="match status" value="1"/>
</dbReference>
<accession>A0A139LSH2</accession>
<dbReference type="PRINTS" id="PR00081">
    <property type="entry name" value="GDHRDH"/>
</dbReference>
<evidence type="ECO:0000313" key="4">
    <source>
        <dbReference type="Proteomes" id="UP000070319"/>
    </source>
</evidence>
<dbReference type="PROSITE" id="PS00061">
    <property type="entry name" value="ADH_SHORT"/>
    <property type="match status" value="1"/>
</dbReference>
<dbReference type="PANTHER" id="PTHR42760">
    <property type="entry name" value="SHORT-CHAIN DEHYDROGENASES/REDUCTASES FAMILY MEMBER"/>
    <property type="match status" value="1"/>
</dbReference>
<evidence type="ECO:0000256" key="1">
    <source>
        <dbReference type="ARBA" id="ARBA00006484"/>
    </source>
</evidence>
<organism evidence="3">
    <name type="scientific">Bacteroides intestinalis</name>
    <dbReference type="NCBI Taxonomy" id="329854"/>
    <lineage>
        <taxon>Bacteria</taxon>
        <taxon>Pseudomonadati</taxon>
        <taxon>Bacteroidota</taxon>
        <taxon>Bacteroidia</taxon>
        <taxon>Bacteroidales</taxon>
        <taxon>Bacteroidaceae</taxon>
        <taxon>Bacteroides</taxon>
    </lineage>
</organism>
<dbReference type="Gene3D" id="3.40.50.720">
    <property type="entry name" value="NAD(P)-binding Rossmann-like Domain"/>
    <property type="match status" value="1"/>
</dbReference>
<dbReference type="RefSeq" id="WP_156481993.1">
    <property type="nucleotide sequence ID" value="NZ_KQ968679.1"/>
</dbReference>
<comment type="similarity">
    <text evidence="1">Belongs to the short-chain dehydrogenases/reductases (SDR) family.</text>
</comment>
<protein>
    <submittedName>
        <fullName evidence="3">Oxidoreductase, short chain dehydrogenase/reductase family protein</fullName>
    </submittedName>
</protein>
<dbReference type="GO" id="GO:0016616">
    <property type="term" value="F:oxidoreductase activity, acting on the CH-OH group of donors, NAD or NADP as acceptor"/>
    <property type="evidence" value="ECO:0007669"/>
    <property type="project" value="TreeGrafter"/>
</dbReference>
<dbReference type="AlphaFoldDB" id="A0A139LSH2"/>
<reference evidence="3 4" key="1">
    <citation type="submission" date="2016-02" db="EMBL/GenBank/DDBJ databases">
        <authorList>
            <person name="Wen L."/>
            <person name="He K."/>
            <person name="Yang H."/>
        </authorList>
    </citation>
    <scope>NUCLEOTIDE SEQUENCE [LARGE SCALE GENOMIC DNA]</scope>
    <source>
        <strain evidence="3 4">KLE1704</strain>
    </source>
</reference>
<comment type="caution">
    <text evidence="3">The sequence shown here is derived from an EMBL/GenBank/DDBJ whole genome shotgun (WGS) entry which is preliminary data.</text>
</comment>